<dbReference type="PANTHER" id="PTHR30287:SF2">
    <property type="entry name" value="BLL1001 PROTEIN"/>
    <property type="match status" value="1"/>
</dbReference>
<accession>A0A1Q9LGK0</accession>
<keyword evidence="2" id="KW-1003">Cell membrane</keyword>
<evidence type="ECO:0000256" key="4">
    <source>
        <dbReference type="ARBA" id="ARBA00022989"/>
    </source>
</evidence>
<feature type="transmembrane region" description="Helical" evidence="6">
    <location>
        <begin position="185"/>
        <end position="209"/>
    </location>
</feature>
<protein>
    <recommendedName>
        <fullName evidence="7">ABC3 transporter permease C-terminal domain-containing protein</fullName>
    </recommendedName>
</protein>
<dbReference type="GO" id="GO:0005886">
    <property type="term" value="C:plasma membrane"/>
    <property type="evidence" value="ECO:0007669"/>
    <property type="project" value="UniProtKB-SubCell"/>
</dbReference>
<feature type="transmembrane region" description="Helical" evidence="6">
    <location>
        <begin position="325"/>
        <end position="344"/>
    </location>
</feature>
<evidence type="ECO:0000256" key="2">
    <source>
        <dbReference type="ARBA" id="ARBA00022475"/>
    </source>
</evidence>
<feature type="transmembrane region" description="Helical" evidence="6">
    <location>
        <begin position="404"/>
        <end position="424"/>
    </location>
</feature>
<evidence type="ECO:0000256" key="3">
    <source>
        <dbReference type="ARBA" id="ARBA00022692"/>
    </source>
</evidence>
<evidence type="ECO:0000259" key="7">
    <source>
        <dbReference type="Pfam" id="PF02687"/>
    </source>
</evidence>
<dbReference type="PANTHER" id="PTHR30287">
    <property type="entry name" value="MEMBRANE COMPONENT OF PREDICTED ABC SUPERFAMILY METABOLITE UPTAKE TRANSPORTER"/>
    <property type="match status" value="1"/>
</dbReference>
<feature type="transmembrane region" description="Helical" evidence="6">
    <location>
        <begin position="722"/>
        <end position="747"/>
    </location>
</feature>
<reference evidence="8 9" key="1">
    <citation type="submission" date="2016-10" db="EMBL/GenBank/DDBJ databases">
        <title>The Draft Genome Sequence of Actinokineospora bangkokensis 44EHWT reveals the biosynthetic pathway of antifungal compounds Thailandins with unusual extender unit butylmalonyl-CoA.</title>
        <authorList>
            <person name="Greule A."/>
            <person name="Intra B."/>
            <person name="Flemming S."/>
            <person name="Rommel M.G."/>
            <person name="Panbangred W."/>
            <person name="Bechthold A."/>
        </authorList>
    </citation>
    <scope>NUCLEOTIDE SEQUENCE [LARGE SCALE GENOMIC DNA]</scope>
    <source>
        <strain evidence="8 9">44EHW</strain>
    </source>
</reference>
<sequence>MNDLAIGVRLAVGGGRTSLARFGLSAVGVGIAVAVLLLAASVGPASDARKVRSSALVGNEQPVAGVAPLGVRVVSTDYAGHDLVLRYVHPTGDTSPVPPGISALPLPGQMWVSPAMGELMAEPGSGLLRDRLPQQVVGTIDRSGVGDPGDLVAYVGADAAVLTDGSTGSVYSYGRPPTPRELDPAILLIILVGLVALLTPVFIFTAASTRIAGAERDRRLSALRLVGSGSTQVRRIAAAEALVSAVAGLVLGTVLFLLGRQLAGGVTLFGAGAYPEDLVPEWWLAALVVLVVPVLAVLTAQFALRRTIIEPLGVVRFSKPVKRRVVWRLALVALGVALLVWHGGVGSDHTLWAVSIASGAALVLVGVPVLLPWVVERSVSRMRGGPTSWQLAIRRLQLDSGTSARVVGGVAVVLAGAIALQGVLASFADEFDVRDIGAGGEQAPSLVHLFAEASVADDVQRRAVGVAGVRSAYRVDNVLVGTGREDLDSVSVLSCASIAELFGVRDCAPGQLFSRGQGLPSVAVEGKRLSVLTWDERAEDYRAVAAWTVPAIRPVPPGPDRPQVNSVFAAAGGDVLVPEAQGYPTVEVEVDPEDRDAPDRLYAAVGPLQWRVYGFAENTATSLSVNQETYLAVRRALLGGSVFTLLLAGVSLLVLALEHIRERRRPLAVLAASGVPTGALARSLLWQIAVPIGLGVVIAVGTGVGLSALVLSLSSASLVVDWAGILVLTASAAVLGLLVSAVTLPFLRGATRLTSLRTE</sequence>
<feature type="transmembrane region" description="Helical" evidence="6">
    <location>
        <begin position="20"/>
        <end position="42"/>
    </location>
</feature>
<feature type="transmembrane region" description="Helical" evidence="6">
    <location>
        <begin position="688"/>
        <end position="710"/>
    </location>
</feature>
<evidence type="ECO:0000256" key="5">
    <source>
        <dbReference type="ARBA" id="ARBA00023136"/>
    </source>
</evidence>
<evidence type="ECO:0000256" key="6">
    <source>
        <dbReference type="SAM" id="Phobius"/>
    </source>
</evidence>
<feature type="domain" description="ABC3 transporter permease C-terminal" evidence="7">
    <location>
        <begin position="641"/>
        <end position="747"/>
    </location>
</feature>
<keyword evidence="4 6" id="KW-1133">Transmembrane helix</keyword>
<feature type="transmembrane region" description="Helical" evidence="6">
    <location>
        <begin position="241"/>
        <end position="262"/>
    </location>
</feature>
<evidence type="ECO:0000313" key="9">
    <source>
        <dbReference type="Proteomes" id="UP000186040"/>
    </source>
</evidence>
<comment type="subcellular location">
    <subcellularLocation>
        <location evidence="1">Cell membrane</location>
        <topology evidence="1">Multi-pass membrane protein</topology>
    </subcellularLocation>
</comment>
<organism evidence="8 9">
    <name type="scientific">Actinokineospora bangkokensis</name>
    <dbReference type="NCBI Taxonomy" id="1193682"/>
    <lineage>
        <taxon>Bacteria</taxon>
        <taxon>Bacillati</taxon>
        <taxon>Actinomycetota</taxon>
        <taxon>Actinomycetes</taxon>
        <taxon>Pseudonocardiales</taxon>
        <taxon>Pseudonocardiaceae</taxon>
        <taxon>Actinokineospora</taxon>
    </lineage>
</organism>
<keyword evidence="3 6" id="KW-0812">Transmembrane</keyword>
<feature type="transmembrane region" description="Helical" evidence="6">
    <location>
        <begin position="636"/>
        <end position="657"/>
    </location>
</feature>
<dbReference type="EMBL" id="MKQR01000026">
    <property type="protein sequence ID" value="OLR91177.1"/>
    <property type="molecule type" value="Genomic_DNA"/>
</dbReference>
<evidence type="ECO:0000313" key="8">
    <source>
        <dbReference type="EMBL" id="OLR91177.1"/>
    </source>
</evidence>
<dbReference type="STRING" id="1193682.BJP25_29795"/>
<proteinExistence type="predicted"/>
<dbReference type="Pfam" id="PF02687">
    <property type="entry name" value="FtsX"/>
    <property type="match status" value="2"/>
</dbReference>
<comment type="caution">
    <text evidence="8">The sequence shown here is derived from an EMBL/GenBank/DDBJ whole genome shotgun (WGS) entry which is preliminary data.</text>
</comment>
<feature type="domain" description="ABC3 transporter permease C-terminal" evidence="7">
    <location>
        <begin position="195"/>
        <end position="307"/>
    </location>
</feature>
<name>A0A1Q9LGK0_9PSEU</name>
<dbReference type="Proteomes" id="UP000186040">
    <property type="component" value="Unassembled WGS sequence"/>
</dbReference>
<dbReference type="InterPro" id="IPR038766">
    <property type="entry name" value="Membrane_comp_ABC_pdt"/>
</dbReference>
<feature type="transmembrane region" description="Helical" evidence="6">
    <location>
        <begin position="282"/>
        <end position="304"/>
    </location>
</feature>
<dbReference type="AlphaFoldDB" id="A0A1Q9LGK0"/>
<keyword evidence="9" id="KW-1185">Reference proteome</keyword>
<evidence type="ECO:0000256" key="1">
    <source>
        <dbReference type="ARBA" id="ARBA00004651"/>
    </source>
</evidence>
<keyword evidence="5 6" id="KW-0472">Membrane</keyword>
<feature type="transmembrane region" description="Helical" evidence="6">
    <location>
        <begin position="350"/>
        <end position="375"/>
    </location>
</feature>
<gene>
    <name evidence="8" type="ORF">BJP25_29795</name>
</gene>
<dbReference type="InterPro" id="IPR003838">
    <property type="entry name" value="ABC3_permease_C"/>
</dbReference>